<dbReference type="OMA" id="LQCVNRL"/>
<dbReference type="Gene3D" id="1.10.560.10">
    <property type="entry name" value="GroEL-like equatorial domain"/>
    <property type="match status" value="1"/>
</dbReference>
<dbReference type="InterPro" id="IPR027409">
    <property type="entry name" value="GroEL-like_apical_dom_sf"/>
</dbReference>
<dbReference type="GeneID" id="20241209"/>
<keyword evidence="2" id="KW-1185">Reference proteome</keyword>
<dbReference type="HOGENOM" id="CLU_405060_0_0_1"/>
<dbReference type="KEGG" id="lgi:LOTGIDRAFT_169741"/>
<dbReference type="InterPro" id="IPR042619">
    <property type="entry name" value="BBS10"/>
</dbReference>
<proteinExistence type="predicted"/>
<name>V3ZL20_LOTGI</name>
<dbReference type="EMBL" id="KB203796">
    <property type="protein sequence ID" value="ESO83100.1"/>
    <property type="molecule type" value="Genomic_DNA"/>
</dbReference>
<reference evidence="1 2" key="1">
    <citation type="journal article" date="2013" name="Nature">
        <title>Insights into bilaterian evolution from three spiralian genomes.</title>
        <authorList>
            <person name="Simakov O."/>
            <person name="Marletaz F."/>
            <person name="Cho S.J."/>
            <person name="Edsinger-Gonzales E."/>
            <person name="Havlak P."/>
            <person name="Hellsten U."/>
            <person name="Kuo D.H."/>
            <person name="Larsson T."/>
            <person name="Lv J."/>
            <person name="Arendt D."/>
            <person name="Savage R."/>
            <person name="Osoegawa K."/>
            <person name="de Jong P."/>
            <person name="Grimwood J."/>
            <person name="Chapman J.A."/>
            <person name="Shapiro H."/>
            <person name="Aerts A."/>
            <person name="Otillar R.P."/>
            <person name="Terry A.Y."/>
            <person name="Boore J.L."/>
            <person name="Grigoriev I.V."/>
            <person name="Lindberg D.R."/>
            <person name="Seaver E.C."/>
            <person name="Weisblat D.A."/>
            <person name="Putnam N.H."/>
            <person name="Rokhsar D.S."/>
        </authorList>
    </citation>
    <scope>NUCLEOTIDE SEQUENCE [LARGE SCALE GENOMIC DNA]</scope>
</reference>
<evidence type="ECO:0000313" key="1">
    <source>
        <dbReference type="EMBL" id="ESO83100.1"/>
    </source>
</evidence>
<gene>
    <name evidence="1" type="ORF">LOTGIDRAFT_169741</name>
</gene>
<dbReference type="CTD" id="20241209"/>
<dbReference type="GO" id="GO:0005524">
    <property type="term" value="F:ATP binding"/>
    <property type="evidence" value="ECO:0007669"/>
    <property type="project" value="InterPro"/>
</dbReference>
<dbReference type="AlphaFoldDB" id="V3ZL20"/>
<evidence type="ECO:0000313" key="2">
    <source>
        <dbReference type="Proteomes" id="UP000030746"/>
    </source>
</evidence>
<organism evidence="1 2">
    <name type="scientific">Lottia gigantea</name>
    <name type="common">Giant owl limpet</name>
    <dbReference type="NCBI Taxonomy" id="225164"/>
    <lineage>
        <taxon>Eukaryota</taxon>
        <taxon>Metazoa</taxon>
        <taxon>Spiralia</taxon>
        <taxon>Lophotrochozoa</taxon>
        <taxon>Mollusca</taxon>
        <taxon>Gastropoda</taxon>
        <taxon>Patellogastropoda</taxon>
        <taxon>Lottioidea</taxon>
        <taxon>Lottiidae</taxon>
        <taxon>Lottia</taxon>
    </lineage>
</organism>
<dbReference type="GO" id="GO:0051131">
    <property type="term" value="P:chaperone-mediated protein complex assembly"/>
    <property type="evidence" value="ECO:0007669"/>
    <property type="project" value="InterPro"/>
</dbReference>
<dbReference type="Gene3D" id="3.50.7.10">
    <property type="entry name" value="GroEL"/>
    <property type="match status" value="1"/>
</dbReference>
<evidence type="ECO:0008006" key="3">
    <source>
        <dbReference type="Google" id="ProtNLM"/>
    </source>
</evidence>
<dbReference type="RefSeq" id="XP_009066280.1">
    <property type="nucleotide sequence ID" value="XM_009068032.1"/>
</dbReference>
<sequence length="679" mass="76191">MAETTKVTLKHLLDISKTLKNIVCRSFGPRCQTTLLATPTGQIMVTTDGIKILKSLNIGHPIGRLIVNAVSAHHNVNADGVKTFLLYLCEFLHQLDKLGDNSPKNLISVSKSISKFMDEILPKCLENFKSNGLFELNSELFFPLELDHYLTDFIKTTLTPNLRKNQVNLFSKLFSSVIMNGSNSLTKILERADLFCDFFEYLHVKGTGPYSDSKVISGFLLRPFSCNFHDASKSSLNFVILRNSIEGNKTPEPEEVVRITSEDSLNATIMSPIKVAEEFLKKLNSSSVDLILMSEKVPQFVLTLCRKYHISVIVCLDDQEINLVEMLSSTPSLLSVFEEISERNIGQTFACERIKFGKCVYTNIHFNNCLYVKSFVLCGPTEGLAHELSSLIYKSFRSIQASATKKEASSILSNHVTKQTSISDTKVAISEDLISKHFESSSTLNDRNSLTKANISDAKLDEMEARNLDSAMFLRNKYSSKEADISCSQITGSVQMKTENAVPLPTEVDISSASIVDNWPQHFDSSATINDGRNVIEKSENIRQESTYNTLLLPAGSYFEFQLAKYIRQSTENFKESEFGDLGKLIFETLLAVPRSLHSNLCERNSNDKRHFLEILQEVLNSDSNMCLNSRGHVYCPSENFDTLESFNLKMATLCNVLQLIQQLLRLDLIIGVKSLKPE</sequence>
<dbReference type="OrthoDB" id="9393833at2759"/>
<dbReference type="InterPro" id="IPR027413">
    <property type="entry name" value="GROEL-like_equatorial_sf"/>
</dbReference>
<dbReference type="Pfam" id="PF00118">
    <property type="entry name" value="Cpn60_TCP1"/>
    <property type="match status" value="1"/>
</dbReference>
<dbReference type="Proteomes" id="UP000030746">
    <property type="component" value="Unassembled WGS sequence"/>
</dbReference>
<accession>V3ZL20</accession>
<protein>
    <recommendedName>
        <fullName evidence="3">Bardet-Biedl syndrome 10 protein</fullName>
    </recommendedName>
</protein>
<dbReference type="STRING" id="225164.V3ZL20"/>
<dbReference type="PANTHER" id="PTHR14667">
    <property type="entry name" value="BARDET-BIEDL SYNDROME 10 PROTEIN"/>
    <property type="match status" value="1"/>
</dbReference>
<dbReference type="SUPFAM" id="SSF52029">
    <property type="entry name" value="GroEL apical domain-like"/>
    <property type="match status" value="1"/>
</dbReference>
<dbReference type="SUPFAM" id="SSF48592">
    <property type="entry name" value="GroEL equatorial domain-like"/>
    <property type="match status" value="1"/>
</dbReference>
<dbReference type="Gene3D" id="3.30.260.10">
    <property type="entry name" value="TCP-1-like chaperonin intermediate domain"/>
    <property type="match status" value="1"/>
</dbReference>
<dbReference type="InterPro" id="IPR027410">
    <property type="entry name" value="TCP-1-like_intermed_sf"/>
</dbReference>
<dbReference type="PANTHER" id="PTHR14667:SF2">
    <property type="entry name" value="BARDET-BIEDL SYNDROME 10 PROTEIN"/>
    <property type="match status" value="1"/>
</dbReference>
<dbReference type="InterPro" id="IPR002423">
    <property type="entry name" value="Cpn60/GroEL/TCP-1"/>
</dbReference>